<dbReference type="CDD" id="cd00352">
    <property type="entry name" value="Gn_AT_II"/>
    <property type="match status" value="1"/>
</dbReference>
<keyword evidence="3 7" id="KW-0808">Transferase</keyword>
<comment type="catalytic activity">
    <reaction evidence="1">
        <text>D-fructose 6-phosphate + L-glutamine = D-glucosamine 6-phosphate + L-glutamate</text>
        <dbReference type="Rhea" id="RHEA:13237"/>
        <dbReference type="ChEBI" id="CHEBI:29985"/>
        <dbReference type="ChEBI" id="CHEBI:58359"/>
        <dbReference type="ChEBI" id="CHEBI:58725"/>
        <dbReference type="ChEBI" id="CHEBI:61527"/>
        <dbReference type="EC" id="2.6.1.16"/>
    </reaction>
</comment>
<feature type="domain" description="Glutamine amidotransferase type-2" evidence="5">
    <location>
        <begin position="2"/>
        <end position="249"/>
    </location>
</feature>
<organism evidence="7">
    <name type="scientific">uncultured Caudovirales phage</name>
    <dbReference type="NCBI Taxonomy" id="2100421"/>
    <lineage>
        <taxon>Viruses</taxon>
        <taxon>Duplodnaviria</taxon>
        <taxon>Heunggongvirae</taxon>
        <taxon>Uroviricota</taxon>
        <taxon>Caudoviricetes</taxon>
        <taxon>Peduoviridae</taxon>
        <taxon>Maltschvirus</taxon>
        <taxon>Maltschvirus maltsch</taxon>
    </lineage>
</organism>
<dbReference type="EMBL" id="LR797329">
    <property type="protein sequence ID" value="CAB4203329.1"/>
    <property type="molecule type" value="Genomic_DNA"/>
</dbReference>
<evidence type="ECO:0000313" key="6">
    <source>
        <dbReference type="EMBL" id="CAB4172775.1"/>
    </source>
</evidence>
<dbReference type="Gene3D" id="3.60.20.10">
    <property type="entry name" value="Glutamine Phosphoribosylpyrophosphate, subunit 1, domain 1"/>
    <property type="match status" value="1"/>
</dbReference>
<accession>A0A6J5S0B5</accession>
<dbReference type="Pfam" id="PF13522">
    <property type="entry name" value="GATase_6"/>
    <property type="match status" value="1"/>
</dbReference>
<evidence type="ECO:0000256" key="2">
    <source>
        <dbReference type="ARBA" id="ARBA00012916"/>
    </source>
</evidence>
<evidence type="ECO:0000313" key="7">
    <source>
        <dbReference type="EMBL" id="CAB4203329.1"/>
    </source>
</evidence>
<dbReference type="SUPFAM" id="SSF56235">
    <property type="entry name" value="N-terminal nucleophile aminohydrolases (Ntn hydrolases)"/>
    <property type="match status" value="1"/>
</dbReference>
<dbReference type="InterPro" id="IPR017932">
    <property type="entry name" value="GATase_2_dom"/>
</dbReference>
<sequence>MCGLFAIYSSSSTVTLCPRATCRLAAAQVVRGDHAWGIAWVDRNATIRSFRAVGPITDHLEDIAYIAQTSTAMIGHTRWATHGAASDLACAHPFTCNGGYLAHNGIIPRHERIAADHGLLTTSECDSEVLARLVENGAALKWHNSLANTGKAFASAINYTEANSPLATVALFRDRIVYARRGNPLHRATMKHEGALLTLIGSNAAAAPSVADNTVTVINLFHPKQGAHVLKLEAPTSLRTNVVGSSLFR</sequence>
<evidence type="ECO:0000256" key="3">
    <source>
        <dbReference type="ARBA" id="ARBA00022679"/>
    </source>
</evidence>
<dbReference type="InterPro" id="IPR029055">
    <property type="entry name" value="Ntn_hydrolases_N"/>
</dbReference>
<dbReference type="PROSITE" id="PS51278">
    <property type="entry name" value="GATASE_TYPE_2"/>
    <property type="match status" value="1"/>
</dbReference>
<evidence type="ECO:0000256" key="1">
    <source>
        <dbReference type="ARBA" id="ARBA00001031"/>
    </source>
</evidence>
<proteinExistence type="predicted"/>
<reference evidence="7" key="1">
    <citation type="submission" date="2020-05" db="EMBL/GenBank/DDBJ databases">
        <authorList>
            <person name="Chiriac C."/>
            <person name="Salcher M."/>
            <person name="Ghai R."/>
            <person name="Kavagutti S V."/>
        </authorList>
    </citation>
    <scope>NUCLEOTIDE SEQUENCE</scope>
</reference>
<name>A0A6J5S0B5_9CAUD</name>
<protein>
    <recommendedName>
        <fullName evidence="2">glutamine--fructose-6-phosphate transaminase (isomerizing)</fullName>
        <ecNumber evidence="2">2.6.1.16</ecNumber>
    </recommendedName>
</protein>
<gene>
    <name evidence="7" type="ORF">UFOVP1379_34</name>
    <name evidence="6" type="ORF">UFOVP942_3</name>
</gene>
<dbReference type="GO" id="GO:0004360">
    <property type="term" value="F:glutamine-fructose-6-phosphate transaminase (isomerizing) activity"/>
    <property type="evidence" value="ECO:0007669"/>
    <property type="project" value="UniProtKB-EC"/>
</dbReference>
<dbReference type="PANTHER" id="PTHR10937">
    <property type="entry name" value="GLUCOSAMINE--FRUCTOSE-6-PHOSPHATE AMINOTRANSFERASE, ISOMERIZING"/>
    <property type="match status" value="1"/>
</dbReference>
<evidence type="ECO:0000256" key="4">
    <source>
        <dbReference type="ARBA" id="ARBA00022962"/>
    </source>
</evidence>
<dbReference type="EMBL" id="LR796888">
    <property type="protein sequence ID" value="CAB4172775.1"/>
    <property type="molecule type" value="Genomic_DNA"/>
</dbReference>
<dbReference type="EC" id="2.6.1.16" evidence="2"/>
<evidence type="ECO:0000259" key="5">
    <source>
        <dbReference type="PROSITE" id="PS51278"/>
    </source>
</evidence>
<keyword evidence="4 7" id="KW-0315">Glutamine amidotransferase</keyword>